<dbReference type="RefSeq" id="WP_212515858.1">
    <property type="nucleotide sequence ID" value="NZ_JAGSOH010000001.1"/>
</dbReference>
<dbReference type="InterPro" id="IPR025159">
    <property type="entry name" value="AbiEi_N"/>
</dbReference>
<feature type="domain" description="AbiEi antitoxin N-terminal" evidence="1">
    <location>
        <begin position="12"/>
        <end position="46"/>
    </location>
</feature>
<name>A0A941E5C7_9ACTN</name>
<gene>
    <name evidence="2" type="ORF">KDK95_00150</name>
</gene>
<protein>
    <submittedName>
        <fullName evidence="2">Type IV toxin-antitoxin system AbiEi family antitoxin domain-containing protein</fullName>
    </submittedName>
</protein>
<reference evidence="2" key="1">
    <citation type="submission" date="2021-04" db="EMBL/GenBank/DDBJ databases">
        <title>Genome based classification of Actinospica acidithermotolerans sp. nov., an actinobacterium isolated from an Indonesian hot spring.</title>
        <authorList>
            <person name="Kusuma A.B."/>
            <person name="Putra K.E."/>
            <person name="Nafisah S."/>
            <person name="Loh J."/>
            <person name="Nouioui I."/>
            <person name="Goodfellow M."/>
        </authorList>
    </citation>
    <scope>NUCLEOTIDE SEQUENCE</scope>
    <source>
        <strain evidence="2">MGRD01-02</strain>
    </source>
</reference>
<evidence type="ECO:0000259" key="1">
    <source>
        <dbReference type="Pfam" id="PF13338"/>
    </source>
</evidence>
<keyword evidence="3" id="KW-1185">Reference proteome</keyword>
<evidence type="ECO:0000313" key="3">
    <source>
        <dbReference type="Proteomes" id="UP000676325"/>
    </source>
</evidence>
<evidence type="ECO:0000313" key="2">
    <source>
        <dbReference type="EMBL" id="MBR7824702.1"/>
    </source>
</evidence>
<dbReference type="EMBL" id="JAGSOH010000001">
    <property type="protein sequence ID" value="MBR7824702.1"/>
    <property type="molecule type" value="Genomic_DNA"/>
</dbReference>
<dbReference type="AlphaFoldDB" id="A0A941E5C7"/>
<sequence>MSGATDTPLPETFTYTDARTAGISKRRLYKLRDDGQIEQLGHGLFQRSNRGHDADIDLIEIAIRAPKATLCLTTALARHGLTDEIPAGIDIALPRGQWRPATRAPAIWHSFTPATFDLGRETLELTKELSIGLYSPERSIIDAFRLRHREGSDLAIGALKRWLRLPGSQPATLLGLAADFPRTRPALRTALETLLA</sequence>
<dbReference type="Pfam" id="PF13338">
    <property type="entry name" value="AbiEi_4"/>
    <property type="match status" value="1"/>
</dbReference>
<dbReference type="Proteomes" id="UP000676325">
    <property type="component" value="Unassembled WGS sequence"/>
</dbReference>
<organism evidence="2 3">
    <name type="scientific">Actinospica acidithermotolerans</name>
    <dbReference type="NCBI Taxonomy" id="2828514"/>
    <lineage>
        <taxon>Bacteria</taxon>
        <taxon>Bacillati</taxon>
        <taxon>Actinomycetota</taxon>
        <taxon>Actinomycetes</taxon>
        <taxon>Catenulisporales</taxon>
        <taxon>Actinospicaceae</taxon>
        <taxon>Actinospica</taxon>
    </lineage>
</organism>
<accession>A0A941E5C7</accession>
<comment type="caution">
    <text evidence="2">The sequence shown here is derived from an EMBL/GenBank/DDBJ whole genome shotgun (WGS) entry which is preliminary data.</text>
</comment>
<proteinExistence type="predicted"/>